<organism evidence="9 10">
    <name type="scientific">Candidatus Neomicrothrix parvicella RN1</name>
    <dbReference type="NCBI Taxonomy" id="1229780"/>
    <lineage>
        <taxon>Bacteria</taxon>
        <taxon>Bacillati</taxon>
        <taxon>Actinomycetota</taxon>
        <taxon>Acidimicrobiia</taxon>
        <taxon>Acidimicrobiales</taxon>
        <taxon>Microthrixaceae</taxon>
        <taxon>Candidatus Neomicrothrix</taxon>
    </lineage>
</organism>
<dbReference type="Gene3D" id="3.40.30.10">
    <property type="entry name" value="Glutaredoxin"/>
    <property type="match status" value="1"/>
</dbReference>
<name>R4YYX4_9ACTN</name>
<evidence type="ECO:0000256" key="4">
    <source>
        <dbReference type="ARBA" id="ARBA00023157"/>
    </source>
</evidence>
<evidence type="ECO:0000313" key="9">
    <source>
        <dbReference type="EMBL" id="CCM62191.1"/>
    </source>
</evidence>
<keyword evidence="10" id="KW-1185">Reference proteome</keyword>
<evidence type="ECO:0000256" key="7">
    <source>
        <dbReference type="SAM" id="SignalP"/>
    </source>
</evidence>
<dbReference type="SUPFAM" id="SSF52833">
    <property type="entry name" value="Thioredoxin-like"/>
    <property type="match status" value="1"/>
</dbReference>
<evidence type="ECO:0000256" key="3">
    <source>
        <dbReference type="ARBA" id="ARBA00023002"/>
    </source>
</evidence>
<reference evidence="9 10" key="1">
    <citation type="journal article" date="2013" name="ISME J.">
        <title>Metabolic model for the filamentous 'Candidatus Microthrix parvicella' based on genomic and metagenomic analyses.</title>
        <authorList>
            <person name="Jon McIlroy S."/>
            <person name="Kristiansen R."/>
            <person name="Albertsen M."/>
            <person name="Michael Karst S."/>
            <person name="Rossetti S."/>
            <person name="Lund Nielsen J."/>
            <person name="Tandoi V."/>
            <person name="James Seviour R."/>
            <person name="Nielsen P.H."/>
        </authorList>
    </citation>
    <scope>NUCLEOTIDE SEQUENCE [LARGE SCALE GENOMIC DNA]</scope>
    <source>
        <strain evidence="9 10">RN1</strain>
    </source>
</reference>
<comment type="caution">
    <text evidence="9">The sequence shown here is derived from an EMBL/GenBank/DDBJ whole genome shotgun (WGS) entry which is preliminary data.</text>
</comment>
<feature type="domain" description="Thioredoxin-like fold" evidence="8">
    <location>
        <begin position="80"/>
        <end position="265"/>
    </location>
</feature>
<evidence type="ECO:0000256" key="6">
    <source>
        <dbReference type="SAM" id="MobiDB-lite"/>
    </source>
</evidence>
<proteinExistence type="inferred from homology"/>
<accession>R4YYX4</accession>
<dbReference type="STRING" id="1229780.BN381_100078"/>
<feature type="chain" id="PRO_5004374472" description="Thioredoxin-like fold domain-containing protein" evidence="7">
    <location>
        <begin position="22"/>
        <end position="276"/>
    </location>
</feature>
<keyword evidence="4" id="KW-1015">Disulfide bond</keyword>
<dbReference type="EMBL" id="CANL01000002">
    <property type="protein sequence ID" value="CCM62191.1"/>
    <property type="molecule type" value="Genomic_DNA"/>
</dbReference>
<dbReference type="OrthoDB" id="117402at2"/>
<feature type="signal peptide" evidence="7">
    <location>
        <begin position="1"/>
        <end position="21"/>
    </location>
</feature>
<feature type="region of interest" description="Disordered" evidence="6">
    <location>
        <begin position="35"/>
        <end position="72"/>
    </location>
</feature>
<evidence type="ECO:0000256" key="1">
    <source>
        <dbReference type="ARBA" id="ARBA00005791"/>
    </source>
</evidence>
<dbReference type="Pfam" id="PF13462">
    <property type="entry name" value="Thioredoxin_4"/>
    <property type="match status" value="1"/>
</dbReference>
<evidence type="ECO:0000256" key="5">
    <source>
        <dbReference type="ARBA" id="ARBA00023284"/>
    </source>
</evidence>
<evidence type="ECO:0000259" key="8">
    <source>
        <dbReference type="Pfam" id="PF13462"/>
    </source>
</evidence>
<keyword evidence="2 7" id="KW-0732">Signal</keyword>
<keyword evidence="5" id="KW-0676">Redox-active center</keyword>
<dbReference type="Proteomes" id="UP000018291">
    <property type="component" value="Unassembled WGS sequence"/>
</dbReference>
<comment type="similarity">
    <text evidence="1">Belongs to the thioredoxin family. DsbA subfamily.</text>
</comment>
<dbReference type="InterPro" id="IPR036249">
    <property type="entry name" value="Thioredoxin-like_sf"/>
</dbReference>
<evidence type="ECO:0000256" key="2">
    <source>
        <dbReference type="ARBA" id="ARBA00022729"/>
    </source>
</evidence>
<protein>
    <recommendedName>
        <fullName evidence="8">Thioredoxin-like fold domain-containing protein</fullName>
    </recommendedName>
</protein>
<dbReference type="RefSeq" id="WP_012223381.1">
    <property type="nucleotide sequence ID" value="NZ_HG422565.1"/>
</dbReference>
<dbReference type="AlphaFoldDB" id="R4YYX4"/>
<dbReference type="InterPro" id="IPR012336">
    <property type="entry name" value="Thioredoxin-like_fold"/>
</dbReference>
<dbReference type="PANTHER" id="PTHR13887">
    <property type="entry name" value="GLUTATHIONE S-TRANSFERASE KAPPA"/>
    <property type="match status" value="1"/>
</dbReference>
<dbReference type="GO" id="GO:0016491">
    <property type="term" value="F:oxidoreductase activity"/>
    <property type="evidence" value="ECO:0007669"/>
    <property type="project" value="UniProtKB-KW"/>
</dbReference>
<dbReference type="PANTHER" id="PTHR13887:SF14">
    <property type="entry name" value="DISULFIDE BOND FORMATION PROTEIN D"/>
    <property type="match status" value="1"/>
</dbReference>
<keyword evidence="3" id="KW-0560">Oxidoreductase</keyword>
<dbReference type="eggNOG" id="COG1651">
    <property type="taxonomic scope" value="Bacteria"/>
</dbReference>
<dbReference type="HOGENOM" id="CLU_000288_47_1_11"/>
<sequence length="276" mass="29653">MKLPRLLIPVVVFVAAGVAVAVTVLSGDDPALVDTSGITAESADNGEPLGPSPEVGEPTTTPPPVDGPNRERMAPLRVTDEGMTIGDVDAPLVMVTFESFGCGWCGHFHTLTMPKLIQNWVDTGKLRIESRMLPYEQRANPGALAGTAAGMQNKYWELAEVMYPYITGGAEPRFDGAKPSAAEMSAYHQRQSEPAMLAKIQEVADDVGLDYDRFMTDYRSAEAAQRVATDSRMANQIGFTATPAMVVNGVPQGGFSSYEQMNKFLAEVQESSESTS</sequence>
<evidence type="ECO:0000313" key="10">
    <source>
        <dbReference type="Proteomes" id="UP000018291"/>
    </source>
</evidence>
<gene>
    <name evidence="9" type="ORF">BN381_100078</name>
</gene>